<protein>
    <recommendedName>
        <fullName evidence="1">Phospholipid/glycerol acyltransferase domain-containing protein</fullName>
    </recommendedName>
</protein>
<dbReference type="Pfam" id="PF19576">
    <property type="entry name" value="Acyltransf_2"/>
    <property type="match status" value="1"/>
</dbReference>
<dbReference type="GO" id="GO:0016746">
    <property type="term" value="F:acyltransferase activity"/>
    <property type="evidence" value="ECO:0007669"/>
    <property type="project" value="InterPro"/>
</dbReference>
<accession>A0A644V1A5</accession>
<dbReference type="InterPro" id="IPR002123">
    <property type="entry name" value="Plipid/glycerol_acylTrfase"/>
</dbReference>
<proteinExistence type="predicted"/>
<organism evidence="2">
    <name type="scientific">bioreactor metagenome</name>
    <dbReference type="NCBI Taxonomy" id="1076179"/>
    <lineage>
        <taxon>unclassified sequences</taxon>
        <taxon>metagenomes</taxon>
        <taxon>ecological metagenomes</taxon>
    </lineage>
</organism>
<dbReference type="SMART" id="SM00563">
    <property type="entry name" value="PlsC"/>
    <property type="match status" value="1"/>
</dbReference>
<dbReference type="AlphaFoldDB" id="A0A644V1A5"/>
<gene>
    <name evidence="2" type="ORF">SDC9_30950</name>
</gene>
<evidence type="ECO:0000313" key="2">
    <source>
        <dbReference type="EMBL" id="MPL84984.1"/>
    </source>
</evidence>
<feature type="domain" description="Phospholipid/glycerol acyltransferase" evidence="1">
    <location>
        <begin position="83"/>
        <end position="200"/>
    </location>
</feature>
<reference evidence="2" key="1">
    <citation type="submission" date="2019-08" db="EMBL/GenBank/DDBJ databases">
        <authorList>
            <person name="Kucharzyk K."/>
            <person name="Murdoch R.W."/>
            <person name="Higgins S."/>
            <person name="Loffler F."/>
        </authorList>
    </citation>
    <scope>NUCLEOTIDE SEQUENCE</scope>
</reference>
<dbReference type="InterPro" id="IPR045746">
    <property type="entry name" value="ACT14924-like_Acyltransf_dom"/>
</dbReference>
<name>A0A644V1A5_9ZZZZ</name>
<dbReference type="EMBL" id="VSSQ01000198">
    <property type="protein sequence ID" value="MPL84984.1"/>
    <property type="molecule type" value="Genomic_DNA"/>
</dbReference>
<sequence>MTKQKIVKIDVAKVIKTRAPHAKVPRFIVNYLKKIVHQDEINEFFEKNPDLKNLEFVEAGLKFLGVTTSIYGKENLPPKDGKYIFASNHPLGGLDGMTTGYLIGKEYDGKVRFFSNDLLANLHPMKEMFVPVNKFGAQSKSHAEMMHELYSSDNHLVTYPAGMCSRKTKGEICDLEWKKNFITKAIQYQRDVVPIYFEGRNSNFFYNLANLRKFLKIKFNIEMMYLADEMFKQKGKHFTIKIGERIPWQTFDKSKTHAQWAEWVKQKVYALK</sequence>
<evidence type="ECO:0000259" key="1">
    <source>
        <dbReference type="SMART" id="SM00563"/>
    </source>
</evidence>
<dbReference type="SUPFAM" id="SSF69593">
    <property type="entry name" value="Glycerol-3-phosphate (1)-acyltransferase"/>
    <property type="match status" value="1"/>
</dbReference>
<comment type="caution">
    <text evidence="2">The sequence shown here is derived from an EMBL/GenBank/DDBJ whole genome shotgun (WGS) entry which is preliminary data.</text>
</comment>